<proteinExistence type="predicted"/>
<name>A0ABQ7TXG9_SOLTU</name>
<evidence type="ECO:0000313" key="4">
    <source>
        <dbReference type="Proteomes" id="UP000826656"/>
    </source>
</evidence>
<gene>
    <name evidence="3" type="ORF">KY290_037679</name>
</gene>
<sequence length="270" mass="29563">MNNANLSPPSSLLRCRVFLRCPLCYGAFRTHMEFMNHVRTTHLLLSERNIILCSHAYASNTLSPANPLGSNLAAPQHASSQNVIQHSSGYPSGTLLRENMLSAQSTTPQHASPQNVILRPPLYSSGPLLLGNLSSVQHAVPQHANLQNVIQRSPLYGSGNFFTGNMSSHQPTAPQHVSSRTNDNVVIPPTLSSNRNNPIRSDRAPPIDWQPMARSNRVGGPNSTFLNSNESIIDCTRPLINQLNVRVSANVDESINIADEQNDLDLTLRL</sequence>
<protein>
    <recommendedName>
        <fullName evidence="2">C2H2-type domain-containing protein</fullName>
    </recommendedName>
</protein>
<reference evidence="3 4" key="1">
    <citation type="journal article" date="2021" name="bioRxiv">
        <title>Chromosome-scale and haplotype-resolved genome assembly of a tetraploid potato cultivar.</title>
        <authorList>
            <person name="Sun H."/>
            <person name="Jiao W.-B."/>
            <person name="Krause K."/>
            <person name="Campoy J.A."/>
            <person name="Goel M."/>
            <person name="Folz-Donahue K."/>
            <person name="Kukat C."/>
            <person name="Huettel B."/>
            <person name="Schneeberger K."/>
        </authorList>
    </citation>
    <scope>NUCLEOTIDE SEQUENCE [LARGE SCALE GENOMIC DNA]</scope>
    <source>
        <strain evidence="3">SolTubOtavaFocal</strain>
        <tissue evidence="3">Leaves</tissue>
    </source>
</reference>
<feature type="domain" description="C2H2-type" evidence="2">
    <location>
        <begin position="21"/>
        <end position="42"/>
    </location>
</feature>
<keyword evidence="4" id="KW-1185">Reference proteome</keyword>
<evidence type="ECO:0000313" key="3">
    <source>
        <dbReference type="EMBL" id="KAH0738974.1"/>
    </source>
</evidence>
<dbReference type="Proteomes" id="UP000826656">
    <property type="component" value="Unassembled WGS sequence"/>
</dbReference>
<dbReference type="EMBL" id="JAIVGD010000028">
    <property type="protein sequence ID" value="KAH0738974.1"/>
    <property type="molecule type" value="Genomic_DNA"/>
</dbReference>
<feature type="compositionally biased region" description="Polar residues" evidence="1">
    <location>
        <begin position="168"/>
        <end position="199"/>
    </location>
</feature>
<evidence type="ECO:0000259" key="2">
    <source>
        <dbReference type="PROSITE" id="PS00028"/>
    </source>
</evidence>
<organism evidence="3 4">
    <name type="scientific">Solanum tuberosum</name>
    <name type="common">Potato</name>
    <dbReference type="NCBI Taxonomy" id="4113"/>
    <lineage>
        <taxon>Eukaryota</taxon>
        <taxon>Viridiplantae</taxon>
        <taxon>Streptophyta</taxon>
        <taxon>Embryophyta</taxon>
        <taxon>Tracheophyta</taxon>
        <taxon>Spermatophyta</taxon>
        <taxon>Magnoliopsida</taxon>
        <taxon>eudicotyledons</taxon>
        <taxon>Gunneridae</taxon>
        <taxon>Pentapetalae</taxon>
        <taxon>asterids</taxon>
        <taxon>lamiids</taxon>
        <taxon>Solanales</taxon>
        <taxon>Solanaceae</taxon>
        <taxon>Solanoideae</taxon>
        <taxon>Solaneae</taxon>
        <taxon>Solanum</taxon>
    </lineage>
</organism>
<accession>A0ABQ7TXG9</accession>
<comment type="caution">
    <text evidence="3">The sequence shown here is derived from an EMBL/GenBank/DDBJ whole genome shotgun (WGS) entry which is preliminary data.</text>
</comment>
<dbReference type="InterPro" id="IPR013087">
    <property type="entry name" value="Znf_C2H2_type"/>
</dbReference>
<evidence type="ECO:0000256" key="1">
    <source>
        <dbReference type="SAM" id="MobiDB-lite"/>
    </source>
</evidence>
<feature type="region of interest" description="Disordered" evidence="1">
    <location>
        <begin position="168"/>
        <end position="206"/>
    </location>
</feature>
<dbReference type="PROSITE" id="PS00028">
    <property type="entry name" value="ZINC_FINGER_C2H2_1"/>
    <property type="match status" value="1"/>
</dbReference>